<evidence type="ECO:0000313" key="4">
    <source>
        <dbReference type="Proteomes" id="UP000466607"/>
    </source>
</evidence>
<evidence type="ECO:0000256" key="2">
    <source>
        <dbReference type="ARBA" id="ARBA00022842"/>
    </source>
</evidence>
<dbReference type="CDD" id="cd07186">
    <property type="entry name" value="CofD_like"/>
    <property type="match status" value="1"/>
</dbReference>
<dbReference type="PANTHER" id="PTHR43007:SF1">
    <property type="entry name" value="2-PHOSPHO-L-LACTATE TRANSFERASE"/>
    <property type="match status" value="1"/>
</dbReference>
<evidence type="ECO:0000256" key="1">
    <source>
        <dbReference type="ARBA" id="ARBA00022679"/>
    </source>
</evidence>
<keyword evidence="4" id="KW-1185">Reference proteome</keyword>
<dbReference type="PANTHER" id="PTHR43007">
    <property type="entry name" value="2-PHOSPHO-L-LACTATE TRANSFERASE"/>
    <property type="match status" value="1"/>
</dbReference>
<dbReference type="AlphaFoldDB" id="A0AAD1ILP5"/>
<dbReference type="Pfam" id="PF01933">
    <property type="entry name" value="CofD"/>
    <property type="match status" value="1"/>
</dbReference>
<evidence type="ECO:0000313" key="3">
    <source>
        <dbReference type="EMBL" id="BBY17226.1"/>
    </source>
</evidence>
<organism evidence="3 4">
    <name type="scientific">Mycolicibacterium litorale</name>
    <dbReference type="NCBI Taxonomy" id="758802"/>
    <lineage>
        <taxon>Bacteria</taxon>
        <taxon>Bacillati</taxon>
        <taxon>Actinomycetota</taxon>
        <taxon>Actinomycetes</taxon>
        <taxon>Mycobacteriales</taxon>
        <taxon>Mycobacteriaceae</taxon>
        <taxon>Mycolicibacterium</taxon>
    </lineage>
</organism>
<keyword evidence="1 3" id="KW-0808">Transferase</keyword>
<dbReference type="NCBIfam" id="TIGR01819">
    <property type="entry name" value="F420_cofD"/>
    <property type="match status" value="1"/>
</dbReference>
<keyword evidence="2" id="KW-0460">Magnesium</keyword>
<reference evidence="3 4" key="1">
    <citation type="journal article" date="2019" name="Emerg. Microbes Infect.">
        <title>Comprehensive subspecies identification of 175 nontuberculous mycobacteria species based on 7547 genomic profiles.</title>
        <authorList>
            <person name="Matsumoto Y."/>
            <person name="Kinjo T."/>
            <person name="Motooka D."/>
            <person name="Nabeya D."/>
            <person name="Jung N."/>
            <person name="Uechi K."/>
            <person name="Horii T."/>
            <person name="Iida T."/>
            <person name="Fujita J."/>
            <person name="Nakamura S."/>
        </authorList>
    </citation>
    <scope>NUCLEOTIDE SEQUENCE [LARGE SCALE GENOMIC DNA]</scope>
    <source>
        <strain evidence="3 4">JCM 17423</strain>
    </source>
</reference>
<dbReference type="Proteomes" id="UP000466607">
    <property type="component" value="Chromosome"/>
</dbReference>
<proteinExistence type="inferred from homology"/>
<dbReference type="Gene3D" id="3.40.50.10680">
    <property type="entry name" value="CofD-like domains"/>
    <property type="match status" value="1"/>
</dbReference>
<gene>
    <name evidence="3" type="primary">cofD</name>
    <name evidence="3" type="ORF">MLIT_28180</name>
</gene>
<dbReference type="InterPro" id="IPR002882">
    <property type="entry name" value="CofD"/>
</dbReference>
<dbReference type="EMBL" id="AP022586">
    <property type="protein sequence ID" value="BBY17226.1"/>
    <property type="molecule type" value="Genomic_DNA"/>
</dbReference>
<dbReference type="SUPFAM" id="SSF142338">
    <property type="entry name" value="CofD-like"/>
    <property type="match status" value="1"/>
</dbReference>
<sequence>MTSPATAKRQERCNPPADKRLVSFDVKVTVLVGGVGGARFLLGVQRLLGLGQFGPDTAQVETDHELTAVVNVGDDTWMFGVRICPDLDTCMYTLGGGIDPERGWGHRDETWHAKEELAAYGVQPDWFGLGDRDLATHLVRSQMLRAGYPLSQVTEALCARWAPGARLLPASDDRSETHVVITDPDTGERRAIHFQEWWVRYRAKVPTHSFAFVGAEKATAAPGVTDAIAEADVVLLAPSNPVVSIGSILAIPGVRGALRSTTAKVIGYSPIVAGKPLRGMADECLSVIGVASTSEAVGRHYGARAGTGILDGWLIHEGDSAQIDGVAVEAVPLLMTDPAATAEMVRAGIRLAGVTL</sequence>
<dbReference type="GO" id="GO:0000287">
    <property type="term" value="F:magnesium ion binding"/>
    <property type="evidence" value="ECO:0007669"/>
    <property type="project" value="InterPro"/>
</dbReference>
<accession>A0AAD1ILP5</accession>
<dbReference type="InterPro" id="IPR010115">
    <property type="entry name" value="FbiA/CofD"/>
</dbReference>
<dbReference type="InterPro" id="IPR038136">
    <property type="entry name" value="CofD-like_dom_sf"/>
</dbReference>
<dbReference type="GO" id="GO:0043743">
    <property type="term" value="F:LPPG:FO 2-phospho-L-lactate transferase activity"/>
    <property type="evidence" value="ECO:0007669"/>
    <property type="project" value="InterPro"/>
</dbReference>
<name>A0AAD1ILP5_9MYCO</name>
<dbReference type="Gene3D" id="1.10.8.240">
    <property type="entry name" value="CofD-like domain"/>
    <property type="match status" value="1"/>
</dbReference>
<dbReference type="HAMAP" id="MF_01257">
    <property type="entry name" value="CofD"/>
    <property type="match status" value="1"/>
</dbReference>
<protein>
    <submittedName>
        <fullName evidence="3">2-phospho-L-lactate transferase</fullName>
    </submittedName>
</protein>
<dbReference type="FunFam" id="1.10.8.240:FF:000001">
    <property type="entry name" value="2-phospho-L-lactate transferase"/>
    <property type="match status" value="1"/>
</dbReference>